<keyword evidence="6" id="KW-0460">Magnesium</keyword>
<dbReference type="HOGENOM" id="CLU_037229_0_0_1"/>
<dbReference type="GO" id="GO:0000228">
    <property type="term" value="C:nuclear chromosome"/>
    <property type="evidence" value="ECO:0007669"/>
    <property type="project" value="TreeGrafter"/>
</dbReference>
<evidence type="ECO:0000256" key="5">
    <source>
        <dbReference type="ARBA" id="ARBA00022723"/>
    </source>
</evidence>
<dbReference type="InterPro" id="IPR013049">
    <property type="entry name" value="Spo11/TopoVI_A_N"/>
</dbReference>
<protein>
    <recommendedName>
        <fullName evidence="4">DNA topoisomerase (ATP-hydrolyzing)</fullName>
        <ecNumber evidence="4">5.6.2.2</ecNumber>
    </recommendedName>
</protein>
<evidence type="ECO:0000256" key="1">
    <source>
        <dbReference type="ARBA" id="ARBA00000185"/>
    </source>
</evidence>
<evidence type="ECO:0000256" key="4">
    <source>
        <dbReference type="ARBA" id="ARBA00012895"/>
    </source>
</evidence>
<dbReference type="GO" id="GO:0007131">
    <property type="term" value="P:reciprocal meiotic recombination"/>
    <property type="evidence" value="ECO:0007669"/>
    <property type="project" value="TreeGrafter"/>
</dbReference>
<dbReference type="Proteomes" id="UP000002035">
    <property type="component" value="Unassembled WGS sequence"/>
</dbReference>
<evidence type="ECO:0000259" key="12">
    <source>
        <dbReference type="Pfam" id="PF21180"/>
    </source>
</evidence>
<dbReference type="PRINTS" id="PR01550">
    <property type="entry name" value="TOP6AFAMILY"/>
</dbReference>
<dbReference type="RefSeq" id="XP_002844791.1">
    <property type="nucleotide sequence ID" value="XM_002844745.1"/>
</dbReference>
<dbReference type="EC" id="5.6.2.2" evidence="4"/>
<dbReference type="InterPro" id="IPR036388">
    <property type="entry name" value="WH-like_DNA-bd_sf"/>
</dbReference>
<evidence type="ECO:0000256" key="7">
    <source>
        <dbReference type="ARBA" id="ARBA00023029"/>
    </source>
</evidence>
<comment type="similarity">
    <text evidence="3 10">Belongs to the TOP6A family.</text>
</comment>
<dbReference type="AlphaFoldDB" id="C5FVK2"/>
<feature type="active site" description="O-(5'-phospho-DNA)-tyrosine intermediate" evidence="10">
    <location>
        <position position="109"/>
    </location>
</feature>
<dbReference type="FunFam" id="3.40.1360.10:FF:000018">
    <property type="entry name" value="Type II DNA topoisomerase VI subunit A"/>
    <property type="match status" value="1"/>
</dbReference>
<dbReference type="GO" id="GO:0042138">
    <property type="term" value="P:meiotic DNA double-strand break formation"/>
    <property type="evidence" value="ECO:0007669"/>
    <property type="project" value="TreeGrafter"/>
</dbReference>
<dbReference type="PROSITE" id="PS52041">
    <property type="entry name" value="TOPO_IIB"/>
    <property type="match status" value="1"/>
</dbReference>
<dbReference type="InterPro" id="IPR034136">
    <property type="entry name" value="TOPRIM_Topo6A/Spo11"/>
</dbReference>
<name>C5FVK2_ARTOC</name>
<organism evidence="13 14">
    <name type="scientific">Arthroderma otae (strain ATCC MYA-4605 / CBS 113480)</name>
    <name type="common">Microsporum canis</name>
    <dbReference type="NCBI Taxonomy" id="554155"/>
    <lineage>
        <taxon>Eukaryota</taxon>
        <taxon>Fungi</taxon>
        <taxon>Dikarya</taxon>
        <taxon>Ascomycota</taxon>
        <taxon>Pezizomycotina</taxon>
        <taxon>Eurotiomycetes</taxon>
        <taxon>Eurotiomycetidae</taxon>
        <taxon>Onygenales</taxon>
        <taxon>Arthrodermataceae</taxon>
        <taxon>Microsporum</taxon>
    </lineage>
</organism>
<evidence type="ECO:0000256" key="2">
    <source>
        <dbReference type="ARBA" id="ARBA00001946"/>
    </source>
</evidence>
<keyword evidence="9 10" id="KW-0413">Isomerase</keyword>
<keyword evidence="5" id="KW-0479">Metal-binding</keyword>
<dbReference type="Pfam" id="PF21180">
    <property type="entry name" value="TOP6A-Spo11_Toprim"/>
    <property type="match status" value="1"/>
</dbReference>
<dbReference type="GO" id="GO:0046872">
    <property type="term" value="F:metal ion binding"/>
    <property type="evidence" value="ECO:0007669"/>
    <property type="project" value="UniProtKB-KW"/>
</dbReference>
<dbReference type="EMBL" id="DS995706">
    <property type="protein sequence ID" value="EEQ33936.1"/>
    <property type="molecule type" value="Genomic_DNA"/>
</dbReference>
<dbReference type="VEuPathDB" id="FungiDB:MCYG_06755"/>
<evidence type="ECO:0000256" key="6">
    <source>
        <dbReference type="ARBA" id="ARBA00022842"/>
    </source>
</evidence>
<dbReference type="Gene3D" id="1.10.10.10">
    <property type="entry name" value="Winged helix-like DNA-binding domain superfamily/Winged helix DNA-binding domain"/>
    <property type="match status" value="1"/>
</dbReference>
<evidence type="ECO:0000256" key="8">
    <source>
        <dbReference type="ARBA" id="ARBA00023125"/>
    </source>
</evidence>
<dbReference type="Pfam" id="PF04406">
    <property type="entry name" value="TP6A_N"/>
    <property type="match status" value="1"/>
</dbReference>
<evidence type="ECO:0000256" key="9">
    <source>
        <dbReference type="ARBA" id="ARBA00023235"/>
    </source>
</evidence>
<dbReference type="InterPro" id="IPR036078">
    <property type="entry name" value="Spo11/TopoVI_A_sf"/>
</dbReference>
<gene>
    <name evidence="13" type="ORF">MCYG_06755</name>
</gene>
<dbReference type="GO" id="GO:0003918">
    <property type="term" value="F:DNA topoisomerase type II (double strand cut, ATP-hydrolyzing) activity"/>
    <property type="evidence" value="ECO:0007669"/>
    <property type="project" value="UniProtKB-UniRule"/>
</dbReference>
<evidence type="ECO:0000256" key="10">
    <source>
        <dbReference type="PROSITE-ProRule" id="PRU01385"/>
    </source>
</evidence>
<dbReference type="CDD" id="cd00223">
    <property type="entry name" value="TOPRIM_TopoIIB_SPO"/>
    <property type="match status" value="1"/>
</dbReference>
<dbReference type="OrthoDB" id="5377392at2759"/>
<dbReference type="InterPro" id="IPR002815">
    <property type="entry name" value="Spo11/TopoVI_A"/>
</dbReference>
<comment type="cofactor">
    <cofactor evidence="2">
        <name>Mg(2+)</name>
        <dbReference type="ChEBI" id="CHEBI:18420"/>
    </cofactor>
</comment>
<evidence type="ECO:0000313" key="14">
    <source>
        <dbReference type="Proteomes" id="UP000002035"/>
    </source>
</evidence>
<dbReference type="GO" id="GO:0003677">
    <property type="term" value="F:DNA binding"/>
    <property type="evidence" value="ECO:0007669"/>
    <property type="project" value="UniProtKB-UniRule"/>
</dbReference>
<reference evidence="14" key="1">
    <citation type="journal article" date="2012" name="MBio">
        <title>Comparative genome analysis of Trichophyton rubrum and related dermatophytes reveals candidate genes involved in infection.</title>
        <authorList>
            <person name="Martinez D.A."/>
            <person name="Oliver B.G."/>
            <person name="Graeser Y."/>
            <person name="Goldberg J.M."/>
            <person name="Li W."/>
            <person name="Martinez-Rossi N.M."/>
            <person name="Monod M."/>
            <person name="Shelest E."/>
            <person name="Barton R.C."/>
            <person name="Birch E."/>
            <person name="Brakhage A.A."/>
            <person name="Chen Z."/>
            <person name="Gurr S.J."/>
            <person name="Heiman D."/>
            <person name="Heitman J."/>
            <person name="Kosti I."/>
            <person name="Rossi A."/>
            <person name="Saif S."/>
            <person name="Samalova M."/>
            <person name="Saunders C.W."/>
            <person name="Shea T."/>
            <person name="Summerbell R.C."/>
            <person name="Xu J."/>
            <person name="Young S."/>
            <person name="Zeng Q."/>
            <person name="Birren B.W."/>
            <person name="Cuomo C.A."/>
            <person name="White T.C."/>
        </authorList>
    </citation>
    <scope>NUCLEOTIDE SEQUENCE [LARGE SCALE GENOMIC DNA]</scope>
    <source>
        <strain evidence="14">ATCC MYA-4605 / CBS 113480</strain>
    </source>
</reference>
<dbReference type="STRING" id="554155.C5FVK2"/>
<dbReference type="GO" id="GO:0005524">
    <property type="term" value="F:ATP binding"/>
    <property type="evidence" value="ECO:0007669"/>
    <property type="project" value="InterPro"/>
</dbReference>
<evidence type="ECO:0000259" key="11">
    <source>
        <dbReference type="Pfam" id="PF04406"/>
    </source>
</evidence>
<dbReference type="PANTHER" id="PTHR10848:SF0">
    <property type="entry name" value="MEIOTIC RECOMBINATION PROTEIN SPO11"/>
    <property type="match status" value="1"/>
</dbReference>
<dbReference type="Gene3D" id="3.40.1360.10">
    <property type="match status" value="1"/>
</dbReference>
<evidence type="ECO:0000256" key="3">
    <source>
        <dbReference type="ARBA" id="ARBA00006559"/>
    </source>
</evidence>
<keyword evidence="8 10" id="KW-0238">DNA-binding</keyword>
<evidence type="ECO:0000313" key="13">
    <source>
        <dbReference type="EMBL" id="EEQ33936.1"/>
    </source>
</evidence>
<dbReference type="SUPFAM" id="SSF56726">
    <property type="entry name" value="DNA topoisomerase IV, alpha subunit"/>
    <property type="match status" value="1"/>
</dbReference>
<feature type="domain" description="Topoisomerase 6 subunit A/Spo11 TOPRIM" evidence="12">
    <location>
        <begin position="191"/>
        <end position="370"/>
    </location>
</feature>
<dbReference type="eggNOG" id="KOG2795">
    <property type="taxonomic scope" value="Eukaryota"/>
</dbReference>
<keyword evidence="7 10" id="KW-0799">Topoisomerase</keyword>
<sequence length="387" mass="42808">MEPLEALVFKKSTCSQNEGKVVENISKYLISVLEELSRPNGRPSISLKRRSKQSGYTLNPETGALESSDEVHAYTYSWPGKTTQEGWRFGLISEAIDGNFTSSKRDIFYQDPVYFGSQKLVDRYVDDIAFTFGVDRAALHVTAAAKGAIGGHFRIELKNGSSIQVEACAEGITIPRIDEIEKIDVSGISWILVIEKEAVYHRLVTSGYHKSSVAGNGILLTGKGYPDVSSREFLRLLSQSSNQESSFNLLAANPAFASLPVYILVDSDPDGMAIMSTYKYGSMAQVHQNAYLNVPSIQWIGLYASEMIPTVDFLNGSSLIPMSRRDRKKAEAMLNRNPCFAEDGPEPSWRKELQSLLVMNMKAEIEILYECDGGVEGWLDGKLSKLG</sequence>
<dbReference type="OMA" id="IYYLDPV"/>
<dbReference type="GO" id="GO:0000706">
    <property type="term" value="P:meiotic DNA double-strand break processing"/>
    <property type="evidence" value="ECO:0007669"/>
    <property type="project" value="TreeGrafter"/>
</dbReference>
<dbReference type="GeneID" id="9230948"/>
<comment type="catalytic activity">
    <reaction evidence="1 10">
        <text>ATP-dependent breakage, passage and rejoining of double-stranded DNA.</text>
        <dbReference type="EC" id="5.6.2.2"/>
    </reaction>
</comment>
<dbReference type="PANTHER" id="PTHR10848">
    <property type="entry name" value="MEIOTIC RECOMBINATION PROTEIN SPO11"/>
    <property type="match status" value="1"/>
</dbReference>
<feature type="domain" description="Spo11/DNA topoisomerase VI subunit A N-terminal" evidence="11">
    <location>
        <begin position="91"/>
        <end position="141"/>
    </location>
</feature>
<proteinExistence type="inferred from homology"/>
<accession>C5FVK2</accession>
<keyword evidence="14" id="KW-1185">Reference proteome</keyword>